<proteinExistence type="predicted"/>
<dbReference type="SUPFAM" id="SSF55729">
    <property type="entry name" value="Acyl-CoA N-acyltransferases (Nat)"/>
    <property type="match status" value="1"/>
</dbReference>
<dbReference type="EMBL" id="JAEQNB010000001">
    <property type="protein sequence ID" value="MBL0385211.1"/>
    <property type="molecule type" value="Genomic_DNA"/>
</dbReference>
<keyword evidence="5" id="KW-1185">Reference proteome</keyword>
<evidence type="ECO:0000313" key="4">
    <source>
        <dbReference type="EMBL" id="MBL0385211.1"/>
    </source>
</evidence>
<keyword evidence="1" id="KW-1277">Toxin-antitoxin system</keyword>
<keyword evidence="3" id="KW-0012">Acyltransferase</keyword>
<keyword evidence="2" id="KW-0808">Transferase</keyword>
<sequence>MNMNSFVWEVLDRDKHDVQGFSSGYEEFDEYLRRDAVLDQAGGLSQTRVLCKGRVVVAYYSSKCSKLEINETERMKIGSKDQSVPAVEIPMLAVDHRFQRNRVGTEVLTEIILRTVYLSQFLGCRYLFLRAVKADWLIQWYRKFEFVPIQFEVVDEYTQPMSFKLPTVRELSQEEFEDLF</sequence>
<reference evidence="4 5" key="1">
    <citation type="submission" date="2021-01" db="EMBL/GenBank/DDBJ databases">
        <title>Tumebacillus sp. strain ITR2 16S ribosomal RNA gene Genome sequencing and assembly.</title>
        <authorList>
            <person name="Kang M."/>
        </authorList>
    </citation>
    <scope>NUCLEOTIDE SEQUENCE [LARGE SCALE GENOMIC DNA]</scope>
    <source>
        <strain evidence="4 5">ITR2</strain>
    </source>
</reference>
<accession>A0ABS1J4L9</accession>
<evidence type="ECO:0000313" key="5">
    <source>
        <dbReference type="Proteomes" id="UP000602284"/>
    </source>
</evidence>
<evidence type="ECO:0000256" key="2">
    <source>
        <dbReference type="ARBA" id="ARBA00022679"/>
    </source>
</evidence>
<dbReference type="PANTHER" id="PTHR36449">
    <property type="entry name" value="ACETYLTRANSFERASE-RELATED"/>
    <property type="match status" value="1"/>
</dbReference>
<evidence type="ECO:0000256" key="1">
    <source>
        <dbReference type="ARBA" id="ARBA00022649"/>
    </source>
</evidence>
<evidence type="ECO:0000256" key="3">
    <source>
        <dbReference type="ARBA" id="ARBA00023315"/>
    </source>
</evidence>
<protein>
    <recommendedName>
        <fullName evidence="6">N-acetyltransferase domain-containing protein</fullName>
    </recommendedName>
</protein>
<comment type="caution">
    <text evidence="4">The sequence shown here is derived from an EMBL/GenBank/DDBJ whole genome shotgun (WGS) entry which is preliminary data.</text>
</comment>
<gene>
    <name evidence="4" type="ORF">JJB07_01015</name>
</gene>
<dbReference type="Proteomes" id="UP000602284">
    <property type="component" value="Unassembled WGS sequence"/>
</dbReference>
<name>A0ABS1J4L9_9BACL</name>
<dbReference type="InterPro" id="IPR016181">
    <property type="entry name" value="Acyl_CoA_acyltransferase"/>
</dbReference>
<evidence type="ECO:0008006" key="6">
    <source>
        <dbReference type="Google" id="ProtNLM"/>
    </source>
</evidence>
<organism evidence="4 5">
    <name type="scientific">Tumebacillus amylolyticus</name>
    <dbReference type="NCBI Taxonomy" id="2801339"/>
    <lineage>
        <taxon>Bacteria</taxon>
        <taxon>Bacillati</taxon>
        <taxon>Bacillota</taxon>
        <taxon>Bacilli</taxon>
        <taxon>Bacillales</taxon>
        <taxon>Alicyclobacillaceae</taxon>
        <taxon>Tumebacillus</taxon>
    </lineage>
</organism>
<dbReference type="Gene3D" id="3.40.630.30">
    <property type="match status" value="1"/>
</dbReference>
<dbReference type="PANTHER" id="PTHR36449:SF1">
    <property type="entry name" value="ACETYLTRANSFERASE"/>
    <property type="match status" value="1"/>
</dbReference>